<accession>A0A2C9D451</accession>
<dbReference type="RefSeq" id="WP_245884170.1">
    <property type="nucleotide sequence ID" value="NZ_LT960614.1"/>
</dbReference>
<evidence type="ECO:0000313" key="2">
    <source>
        <dbReference type="Proteomes" id="UP000223606"/>
    </source>
</evidence>
<reference evidence="2" key="1">
    <citation type="submission" date="2017-09" db="EMBL/GenBank/DDBJ databases">
        <title>Genome sequence of Nannocystis excedens DSM 71.</title>
        <authorList>
            <person name="Blom J."/>
        </authorList>
    </citation>
    <scope>NUCLEOTIDE SEQUENCE [LARGE SCALE GENOMIC DNA]</scope>
    <source>
        <strain evidence="2">type strain: E19</strain>
    </source>
</reference>
<dbReference type="KEGG" id="hdi:HDIA_1000"/>
<dbReference type="AlphaFoldDB" id="A0A2C9D451"/>
<proteinExistence type="predicted"/>
<dbReference type="EMBL" id="LT960614">
    <property type="protein sequence ID" value="SON54541.1"/>
    <property type="molecule type" value="Genomic_DNA"/>
</dbReference>
<gene>
    <name evidence="1" type="ORF">HDIA_1000</name>
</gene>
<keyword evidence="2" id="KW-1185">Reference proteome</keyword>
<name>A0A2C9D451_9HYPH</name>
<dbReference type="Proteomes" id="UP000223606">
    <property type="component" value="Chromosome 1"/>
</dbReference>
<protein>
    <submittedName>
        <fullName evidence="1">Uncharacterized protein</fullName>
    </submittedName>
</protein>
<evidence type="ECO:0000313" key="1">
    <source>
        <dbReference type="EMBL" id="SON54541.1"/>
    </source>
</evidence>
<sequence length="68" mass="7199">MIATQSSDTTKTPAVAPQGNPVNAILRRLATRVMGMTGADIERIVGEARLKARRGTWSEMEIGGSANS</sequence>
<organism evidence="1 2">
    <name type="scientific">Hartmannibacter diazotrophicus</name>
    <dbReference type="NCBI Taxonomy" id="1482074"/>
    <lineage>
        <taxon>Bacteria</taxon>
        <taxon>Pseudomonadati</taxon>
        <taxon>Pseudomonadota</taxon>
        <taxon>Alphaproteobacteria</taxon>
        <taxon>Hyphomicrobiales</taxon>
        <taxon>Pleomorphomonadaceae</taxon>
        <taxon>Hartmannibacter</taxon>
    </lineage>
</organism>